<proteinExistence type="predicted"/>
<reference evidence="1" key="2">
    <citation type="journal article" date="2015" name="Data Brief">
        <title>Shoot transcriptome of the giant reed, Arundo donax.</title>
        <authorList>
            <person name="Barrero R.A."/>
            <person name="Guerrero F.D."/>
            <person name="Moolhuijzen P."/>
            <person name="Goolsby J.A."/>
            <person name="Tidwell J."/>
            <person name="Bellgard S.E."/>
            <person name="Bellgard M.I."/>
        </authorList>
    </citation>
    <scope>NUCLEOTIDE SEQUENCE</scope>
    <source>
        <tissue evidence="1">Shoot tissue taken approximately 20 cm above the soil surface</tissue>
    </source>
</reference>
<keyword evidence="1" id="KW-0645">Protease</keyword>
<accession>A0A0A9C7G4</accession>
<dbReference type="AlphaFoldDB" id="A0A0A9C7G4"/>
<organism evidence="1">
    <name type="scientific">Arundo donax</name>
    <name type="common">Giant reed</name>
    <name type="synonym">Donax arundinaceus</name>
    <dbReference type="NCBI Taxonomy" id="35708"/>
    <lineage>
        <taxon>Eukaryota</taxon>
        <taxon>Viridiplantae</taxon>
        <taxon>Streptophyta</taxon>
        <taxon>Embryophyta</taxon>
        <taxon>Tracheophyta</taxon>
        <taxon>Spermatophyta</taxon>
        <taxon>Magnoliopsida</taxon>
        <taxon>Liliopsida</taxon>
        <taxon>Poales</taxon>
        <taxon>Poaceae</taxon>
        <taxon>PACMAD clade</taxon>
        <taxon>Arundinoideae</taxon>
        <taxon>Arundineae</taxon>
        <taxon>Arundo</taxon>
    </lineage>
</organism>
<reference evidence="1" key="1">
    <citation type="submission" date="2014-09" db="EMBL/GenBank/DDBJ databases">
        <authorList>
            <person name="Magalhaes I.L.F."/>
            <person name="Oliveira U."/>
            <person name="Santos F.R."/>
            <person name="Vidigal T.H.D.A."/>
            <person name="Brescovit A.D."/>
            <person name="Santos A.J."/>
        </authorList>
    </citation>
    <scope>NUCLEOTIDE SEQUENCE</scope>
    <source>
        <tissue evidence="1">Shoot tissue taken approximately 20 cm above the soil surface</tissue>
    </source>
</reference>
<protein>
    <submittedName>
        <fullName evidence="1">Mitochondrial inner membrane protease subunit, putative</fullName>
    </submittedName>
</protein>
<keyword evidence="1" id="KW-0378">Hydrolase</keyword>
<evidence type="ECO:0000313" key="1">
    <source>
        <dbReference type="EMBL" id="JAD67457.1"/>
    </source>
</evidence>
<dbReference type="GO" id="GO:0008233">
    <property type="term" value="F:peptidase activity"/>
    <property type="evidence" value="ECO:0007669"/>
    <property type="project" value="UniProtKB-KW"/>
</dbReference>
<dbReference type="GO" id="GO:0006508">
    <property type="term" value="P:proteolysis"/>
    <property type="evidence" value="ECO:0007669"/>
    <property type="project" value="UniProtKB-KW"/>
</dbReference>
<name>A0A0A9C7G4_ARUDO</name>
<dbReference type="EMBL" id="GBRH01230438">
    <property type="protein sequence ID" value="JAD67457.1"/>
    <property type="molecule type" value="Transcribed_RNA"/>
</dbReference>
<sequence length="30" mass="3674">MVTRHVYLVNELSNRWNSAFRYLSLYLTNL</sequence>